<keyword evidence="2" id="KW-1185">Reference proteome</keyword>
<comment type="caution">
    <text evidence="1">The sequence shown here is derived from an EMBL/GenBank/DDBJ whole genome shotgun (WGS) entry which is preliminary data.</text>
</comment>
<protein>
    <submittedName>
        <fullName evidence="1">Uncharacterized protein</fullName>
    </submittedName>
</protein>
<reference evidence="1 2" key="1">
    <citation type="journal article" date="2023" name="Commun. Biol.">
        <title>Genome analysis of Parmales, the sister group of diatoms, reveals the evolutionary specialization of diatoms from phago-mixotrophs to photoautotrophs.</title>
        <authorList>
            <person name="Ban H."/>
            <person name="Sato S."/>
            <person name="Yoshikawa S."/>
            <person name="Yamada K."/>
            <person name="Nakamura Y."/>
            <person name="Ichinomiya M."/>
            <person name="Sato N."/>
            <person name="Blanc-Mathieu R."/>
            <person name="Endo H."/>
            <person name="Kuwata A."/>
            <person name="Ogata H."/>
        </authorList>
    </citation>
    <scope>NUCLEOTIDE SEQUENCE [LARGE SCALE GENOMIC DNA]</scope>
</reference>
<evidence type="ECO:0000313" key="2">
    <source>
        <dbReference type="Proteomes" id="UP001165060"/>
    </source>
</evidence>
<organism evidence="1 2">
    <name type="scientific">Tetraparma gracilis</name>
    <dbReference type="NCBI Taxonomy" id="2962635"/>
    <lineage>
        <taxon>Eukaryota</taxon>
        <taxon>Sar</taxon>
        <taxon>Stramenopiles</taxon>
        <taxon>Ochrophyta</taxon>
        <taxon>Bolidophyceae</taxon>
        <taxon>Parmales</taxon>
        <taxon>Triparmaceae</taxon>
        <taxon>Tetraparma</taxon>
    </lineage>
</organism>
<evidence type="ECO:0000313" key="1">
    <source>
        <dbReference type="EMBL" id="GMI42019.1"/>
    </source>
</evidence>
<accession>A0ABQ6N7A1</accession>
<name>A0ABQ6N7A1_9STRA</name>
<proteinExistence type="predicted"/>
<dbReference type="EMBL" id="BRYB01001044">
    <property type="protein sequence ID" value="GMI42019.1"/>
    <property type="molecule type" value="Genomic_DNA"/>
</dbReference>
<dbReference type="Proteomes" id="UP001165060">
    <property type="component" value="Unassembled WGS sequence"/>
</dbReference>
<gene>
    <name evidence="1" type="ORF">TeGR_g8818</name>
</gene>
<sequence>MNADPPAALELAELTGLPPSVSLLCDPAGAAGRAFGACRGWLPDSPSVSPYAKLLGMLLGLGAPMTLPAVVGGYLGNPFSPQPWIGPALAENSRRGFFPASAVELSPAPSSSYSNKFGELPLVGGWPRRPLELATLRLQNMLGISLANWSALKPRDENLGVLTQLGGCAVVDGGGRAVFEFRDRGICDVCNFEAMFAELDAAADA</sequence>